<evidence type="ECO:0000259" key="3">
    <source>
        <dbReference type="PROSITE" id="PS51746"/>
    </source>
</evidence>
<proteinExistence type="predicted"/>
<evidence type="ECO:0000313" key="5">
    <source>
        <dbReference type="Proteomes" id="UP000295198"/>
    </source>
</evidence>
<sequence>MVRRHRSLDAGELDQRGALRGALLERCHRLPAGQEPATRLLHRGSGELDVRTELVGVGDRAERVDPVGARHAPSLAPRPCVRPLGTWRCGGRSPGRDSDRGRTRGRSGSRSGHLTPESAPTRTDLSVFRSGPRVPCDHEAVTVGVPAHWLPGHALLEELDAAALAVDATGEVRRSNSAADRTYAGPDGVMSGRRLASIFGEGDRTALAAVVRQVLDGDPWQGRVELLRADGSTHDAGVSCTPLHEGDRVRGLLCLIVDSSAEGRRLRDARLLEERLTRIARVTGELGRAETVEDVTQIVTTHFADAVGASIAGLLVRESESSFRLIGLRGGRTGDREHWAHVSVEDRTVIRDVARTGRRVQVSTPELHERYPDMLDRGHRSVLALPLNVAGRTIGVISLSFPGVRVVDAAEMEFLEILADNCAQALQRIEAQSSATIAAERLAFLADASVELARSLDYEVTLAKVAQLVVPTFADWCAIDVVEDGRLHRLAVAHVDPAKVQLARELEERYPSNPDAPRGTWHVLRTGRSDLIPEITDEMLVAGATDGEHLRIARDLQLRSALVVPLTARGKVRGVITWVAAESDRRYTEDDLAFAEDLARRAAVAIDNAELHSHTLAAAVRLQEAVLPDRMPEVPGWEVASYYDPSGRTDVGGDFYDAVPLLDGRMVLFVGDVMGRGVEAAAAMAQMRAAVRAYCAVDPSPAAVLGKLDRMFAQFPSEQLVTLAYLVVDPSRGELVVANAGHPAPVLLRGDGSTEQLPDADGSPLAVLVQDRREQRIRVRAGDVVLLFTDGLIERRGEDLDIGQARVLDLLPTLAGDDLAGRLQSLVVALRDPSRDDDVAAVAVRVATADPA</sequence>
<dbReference type="Gene3D" id="3.30.450.20">
    <property type="entry name" value="PAS domain"/>
    <property type="match status" value="1"/>
</dbReference>
<dbReference type="PANTHER" id="PTHR43156">
    <property type="entry name" value="STAGE II SPORULATION PROTEIN E-RELATED"/>
    <property type="match status" value="1"/>
</dbReference>
<dbReference type="AlphaFoldDB" id="A0A4Q4Z8Q8"/>
<feature type="domain" description="PPM-type phosphatase" evidence="3">
    <location>
        <begin position="639"/>
        <end position="846"/>
    </location>
</feature>
<dbReference type="Pfam" id="PF07228">
    <property type="entry name" value="SpoIIE"/>
    <property type="match status" value="1"/>
</dbReference>
<dbReference type="PANTHER" id="PTHR43156:SF2">
    <property type="entry name" value="STAGE II SPORULATION PROTEIN E"/>
    <property type="match status" value="1"/>
</dbReference>
<dbReference type="Pfam" id="PF01590">
    <property type="entry name" value="GAF"/>
    <property type="match status" value="1"/>
</dbReference>
<dbReference type="SMART" id="SM00065">
    <property type="entry name" value="GAF"/>
    <property type="match status" value="2"/>
</dbReference>
<dbReference type="PROSITE" id="PS51746">
    <property type="entry name" value="PPM_2"/>
    <property type="match status" value="1"/>
</dbReference>
<dbReference type="Proteomes" id="UP000295198">
    <property type="component" value="Unassembled WGS sequence"/>
</dbReference>
<dbReference type="InterPro" id="IPR035965">
    <property type="entry name" value="PAS-like_dom_sf"/>
</dbReference>
<dbReference type="SUPFAM" id="SSF81606">
    <property type="entry name" value="PP2C-like"/>
    <property type="match status" value="1"/>
</dbReference>
<dbReference type="Gene3D" id="3.30.450.40">
    <property type="match status" value="2"/>
</dbReference>
<dbReference type="InterPro" id="IPR052016">
    <property type="entry name" value="Bact_Sigma-Reg"/>
</dbReference>
<evidence type="ECO:0000256" key="2">
    <source>
        <dbReference type="SAM" id="MobiDB-lite"/>
    </source>
</evidence>
<dbReference type="InterPro" id="IPR013656">
    <property type="entry name" value="PAS_4"/>
</dbReference>
<evidence type="ECO:0000313" key="4">
    <source>
        <dbReference type="EMBL" id="RYP83928.1"/>
    </source>
</evidence>
<dbReference type="InterPro" id="IPR029016">
    <property type="entry name" value="GAF-like_dom_sf"/>
</dbReference>
<dbReference type="SMART" id="SM00331">
    <property type="entry name" value="PP2C_SIG"/>
    <property type="match status" value="1"/>
</dbReference>
<protein>
    <submittedName>
        <fullName evidence="4">GAF domain-containing protein</fullName>
    </submittedName>
</protein>
<keyword evidence="5" id="KW-1185">Reference proteome</keyword>
<keyword evidence="1" id="KW-0378">Hydrolase</keyword>
<dbReference type="Pfam" id="PF13185">
    <property type="entry name" value="GAF_2"/>
    <property type="match status" value="1"/>
</dbReference>
<accession>A0A4Q4Z8Q8</accession>
<dbReference type="Gene3D" id="3.60.40.10">
    <property type="entry name" value="PPM-type phosphatase domain"/>
    <property type="match status" value="1"/>
</dbReference>
<dbReference type="InterPro" id="IPR036457">
    <property type="entry name" value="PPM-type-like_dom_sf"/>
</dbReference>
<gene>
    <name evidence="4" type="ORF">EKO23_17785</name>
</gene>
<organism evidence="4 5">
    <name type="scientific">Nocardioides guangzhouensis</name>
    <dbReference type="NCBI Taxonomy" id="2497878"/>
    <lineage>
        <taxon>Bacteria</taxon>
        <taxon>Bacillati</taxon>
        <taxon>Actinomycetota</taxon>
        <taxon>Actinomycetes</taxon>
        <taxon>Propionibacteriales</taxon>
        <taxon>Nocardioidaceae</taxon>
        <taxon>Nocardioides</taxon>
    </lineage>
</organism>
<dbReference type="EMBL" id="SDKM01000028">
    <property type="protein sequence ID" value="RYP83928.1"/>
    <property type="molecule type" value="Genomic_DNA"/>
</dbReference>
<dbReference type="Pfam" id="PF08448">
    <property type="entry name" value="PAS_4"/>
    <property type="match status" value="1"/>
</dbReference>
<dbReference type="GO" id="GO:0016791">
    <property type="term" value="F:phosphatase activity"/>
    <property type="evidence" value="ECO:0007669"/>
    <property type="project" value="TreeGrafter"/>
</dbReference>
<dbReference type="SUPFAM" id="SSF55785">
    <property type="entry name" value="PYP-like sensor domain (PAS domain)"/>
    <property type="match status" value="1"/>
</dbReference>
<dbReference type="OrthoDB" id="319881at2"/>
<dbReference type="InterPro" id="IPR003018">
    <property type="entry name" value="GAF"/>
</dbReference>
<comment type="caution">
    <text evidence="4">The sequence shown here is derived from an EMBL/GenBank/DDBJ whole genome shotgun (WGS) entry which is preliminary data.</text>
</comment>
<feature type="region of interest" description="Disordered" evidence="2">
    <location>
        <begin position="73"/>
        <end position="128"/>
    </location>
</feature>
<dbReference type="InterPro" id="IPR001932">
    <property type="entry name" value="PPM-type_phosphatase-like_dom"/>
</dbReference>
<reference evidence="4 5" key="1">
    <citation type="submission" date="2019-01" db="EMBL/GenBank/DDBJ databases">
        <title>Nocardioides guangzhouensis sp. nov., an actinobacterium isolated from soil.</title>
        <authorList>
            <person name="Fu Y."/>
            <person name="Cai Y."/>
            <person name="Lin Z."/>
            <person name="Chen P."/>
        </authorList>
    </citation>
    <scope>NUCLEOTIDE SEQUENCE [LARGE SCALE GENOMIC DNA]</scope>
    <source>
        <strain evidence="4 5">130</strain>
    </source>
</reference>
<evidence type="ECO:0000256" key="1">
    <source>
        <dbReference type="ARBA" id="ARBA00022801"/>
    </source>
</evidence>
<name>A0A4Q4Z8Q8_9ACTN</name>
<dbReference type="FunFam" id="3.30.450.40:FF:000035">
    <property type="entry name" value="PAS sensor protein"/>
    <property type="match status" value="1"/>
</dbReference>
<dbReference type="SUPFAM" id="SSF55781">
    <property type="entry name" value="GAF domain-like"/>
    <property type="match status" value="2"/>
</dbReference>